<keyword evidence="2 4" id="KW-0472">Membrane</keyword>
<proteinExistence type="inferred from homology"/>
<protein>
    <submittedName>
        <fullName evidence="7">TonB-dependent receptor</fullName>
    </submittedName>
</protein>
<evidence type="ECO:0000313" key="7">
    <source>
        <dbReference type="EMBL" id="QDZ09227.1"/>
    </source>
</evidence>
<sequence length="1006" mass="106055">MFATPAMAQDATAAVAPPVAAAADQPQDTQASNADIIVTGSITRNPASATASPVVSVTSADLQNRGISTVADALQLLSANNAGTAAPSWSSFGFATGASSPSLRGLNNSYTLVLFNGMRTASYPLGDDGYRTFVDINTIPSSIVDRIDVLQDGASATYGSDAIAGVVNVIIKREITGLHLNGSAAISQRGDNGERKLSASAGYGKLDEQGFNVYINGEYQKSDPLFLRDRGYPFNTADQSKICGTAAQGCLFNGIRNGIQANGSYGGFASTSVPFVRPYSAAFTSLGGNQLLNPALGCQGLTAYTLTAAQRAAGGVDGAGNLIAPATVCQEDLVNEYRSYNSNIERKGLNARATFKLGSFGEAYVMANYYNTKTSGNNAGPTSLVSSTANGGPVVTVASIYLPAYVCAAGVGSVDAAGRVVATGCTAANGTLNPNNPFAAAGNLARLTGLVPVTRTTDTDTKTYRFTGGITGTIGDGWNVALNGTASSVILKTENRGYLYLQGFLDAVAKGTYNFVDPSKNTEAQTQGVFPTNRNRSISKLTQIQASVDKDVFKLPGGDVNIAVTGAYRYESINQPSSNPPNTVNPAARYYSINAVSVVGSRHVWSAGYEVTVPIIDQLKLKALGSYDSYSSGQKAFSPKFEAEFKPIEQIKLRGTYSKGFRAPSFSESFALPTTGFVTASTPCTSPTYAAFCAAHTTGTATPNPAYVNGYTYGLTSSGNPNLKPERSTSFTGGIVLNPIPAVTITVDYWQTKIKNVIVGASASDDIFQQYYTNNGVVNIPNVVVTRGVPDALNPTALPTIGTIAAQYKNANQFQARGIDFSVSARVPITNDVKWITNANASLLLRLDQTLEDGTVNRFDNSLGQCGITACSGAPKWRGTWQNTLDFNGQGNISLTAYYTAGYSQVATDSGGVYGDCQQSTDNGQILAYNNGDPVQCNTKAVFYLDGHAEVKVQNRMTLYVDVKNLLDRKPSYDPNGGYGLYQFQPAWSDSLFVGRFFRVGAKVDF</sequence>
<dbReference type="Proteomes" id="UP000315673">
    <property type="component" value="Chromosome"/>
</dbReference>
<dbReference type="Pfam" id="PF07715">
    <property type="entry name" value="Plug"/>
    <property type="match status" value="1"/>
</dbReference>
<evidence type="ECO:0000259" key="5">
    <source>
        <dbReference type="Pfam" id="PF00593"/>
    </source>
</evidence>
<keyword evidence="7" id="KW-0675">Receptor</keyword>
<keyword evidence="4" id="KW-0798">TonB box</keyword>
<evidence type="ECO:0000256" key="1">
    <source>
        <dbReference type="ARBA" id="ARBA00004442"/>
    </source>
</evidence>
<dbReference type="Gene3D" id="2.170.130.10">
    <property type="entry name" value="TonB-dependent receptor, plug domain"/>
    <property type="match status" value="1"/>
</dbReference>
<dbReference type="InterPro" id="IPR012910">
    <property type="entry name" value="Plug_dom"/>
</dbReference>
<dbReference type="EMBL" id="CP042306">
    <property type="protein sequence ID" value="QDZ09227.1"/>
    <property type="molecule type" value="Genomic_DNA"/>
</dbReference>
<dbReference type="InterPro" id="IPR037066">
    <property type="entry name" value="Plug_dom_sf"/>
</dbReference>
<reference evidence="7 8" key="1">
    <citation type="submission" date="2019-07" db="EMBL/GenBank/DDBJ databases">
        <title>Full genome sequence of Sphingomonas sp. 4R-6-7(HKS19).</title>
        <authorList>
            <person name="Im W.-T."/>
        </authorList>
    </citation>
    <scope>NUCLEOTIDE SEQUENCE [LARGE SCALE GENOMIC DNA]</scope>
    <source>
        <strain evidence="7 8">HKS19</strain>
    </source>
</reference>
<accession>A0A5B8LLX0</accession>
<dbReference type="PANTHER" id="PTHR47234:SF2">
    <property type="entry name" value="TONB-DEPENDENT RECEPTOR"/>
    <property type="match status" value="1"/>
</dbReference>
<dbReference type="InterPro" id="IPR036942">
    <property type="entry name" value="Beta-barrel_TonB_sf"/>
</dbReference>
<dbReference type="Gene3D" id="2.40.170.20">
    <property type="entry name" value="TonB-dependent receptor, beta-barrel domain"/>
    <property type="match status" value="1"/>
</dbReference>
<comment type="subcellular location">
    <subcellularLocation>
        <location evidence="1 4">Cell outer membrane</location>
    </subcellularLocation>
</comment>
<dbReference type="KEGG" id="spai:FPZ24_13935"/>
<dbReference type="OrthoDB" id="7051241at2"/>
<dbReference type="AlphaFoldDB" id="A0A5B8LLX0"/>
<comment type="similarity">
    <text evidence="4">Belongs to the TonB-dependent receptor family.</text>
</comment>
<feature type="domain" description="TonB-dependent receptor-like beta-barrel" evidence="5">
    <location>
        <begin position="433"/>
        <end position="966"/>
    </location>
</feature>
<feature type="domain" description="TonB-dependent receptor plug" evidence="6">
    <location>
        <begin position="48"/>
        <end position="166"/>
    </location>
</feature>
<dbReference type="InterPro" id="IPR000531">
    <property type="entry name" value="Beta-barrel_TonB"/>
</dbReference>
<dbReference type="SUPFAM" id="SSF56935">
    <property type="entry name" value="Porins"/>
    <property type="match status" value="1"/>
</dbReference>
<keyword evidence="8" id="KW-1185">Reference proteome</keyword>
<evidence type="ECO:0000256" key="4">
    <source>
        <dbReference type="RuleBase" id="RU003357"/>
    </source>
</evidence>
<dbReference type="Pfam" id="PF00593">
    <property type="entry name" value="TonB_dep_Rec_b-barrel"/>
    <property type="match status" value="1"/>
</dbReference>
<evidence type="ECO:0000256" key="2">
    <source>
        <dbReference type="ARBA" id="ARBA00023136"/>
    </source>
</evidence>
<dbReference type="GO" id="GO:0009279">
    <property type="term" value="C:cell outer membrane"/>
    <property type="evidence" value="ECO:0007669"/>
    <property type="project" value="UniProtKB-SubCell"/>
</dbReference>
<evidence type="ECO:0000256" key="3">
    <source>
        <dbReference type="ARBA" id="ARBA00023237"/>
    </source>
</evidence>
<dbReference type="PANTHER" id="PTHR47234">
    <property type="match status" value="1"/>
</dbReference>
<evidence type="ECO:0000259" key="6">
    <source>
        <dbReference type="Pfam" id="PF07715"/>
    </source>
</evidence>
<keyword evidence="3" id="KW-0998">Cell outer membrane</keyword>
<name>A0A5B8LLX0_9SPHN</name>
<organism evidence="7 8">
    <name type="scientific">Sphingomonas panacisoli</name>
    <dbReference type="NCBI Taxonomy" id="1813879"/>
    <lineage>
        <taxon>Bacteria</taxon>
        <taxon>Pseudomonadati</taxon>
        <taxon>Pseudomonadota</taxon>
        <taxon>Alphaproteobacteria</taxon>
        <taxon>Sphingomonadales</taxon>
        <taxon>Sphingomonadaceae</taxon>
        <taxon>Sphingomonas</taxon>
    </lineage>
</organism>
<gene>
    <name evidence="7" type="ORF">FPZ24_13935</name>
</gene>
<evidence type="ECO:0000313" key="8">
    <source>
        <dbReference type="Proteomes" id="UP000315673"/>
    </source>
</evidence>